<accession>A0A8K0TFZ0</accession>
<organism evidence="2 3">
    <name type="scientific">Plectosphaerella cucumerina</name>
    <dbReference type="NCBI Taxonomy" id="40658"/>
    <lineage>
        <taxon>Eukaryota</taxon>
        <taxon>Fungi</taxon>
        <taxon>Dikarya</taxon>
        <taxon>Ascomycota</taxon>
        <taxon>Pezizomycotina</taxon>
        <taxon>Sordariomycetes</taxon>
        <taxon>Hypocreomycetidae</taxon>
        <taxon>Glomerellales</taxon>
        <taxon>Plectosphaerellaceae</taxon>
        <taxon>Plectosphaerella</taxon>
    </lineage>
</organism>
<name>A0A8K0TFZ0_9PEZI</name>
<dbReference type="AlphaFoldDB" id="A0A8K0TFZ0"/>
<comment type="caution">
    <text evidence="2">The sequence shown here is derived from an EMBL/GenBank/DDBJ whole genome shotgun (WGS) entry which is preliminary data.</text>
</comment>
<evidence type="ECO:0000313" key="3">
    <source>
        <dbReference type="Proteomes" id="UP000813385"/>
    </source>
</evidence>
<dbReference type="EMBL" id="JAGPXD010000004">
    <property type="protein sequence ID" value="KAH7358823.1"/>
    <property type="molecule type" value="Genomic_DNA"/>
</dbReference>
<gene>
    <name evidence="2" type="ORF">B0T11DRAFT_109005</name>
</gene>
<sequence length="205" mass="22269">MLTPDAPHRLGSAGSRSRVPAKNETESPSETPKSAALRSFFVHREPDPSAGFHVTHRFPSRPATKDGCLHAAAGRCRDESAAARLRAYLRVVVVHDVAISPVIAHKSNLGALSIVSQGPSIEAYNHLGRRAASISRQACATRRAMPVSPPCQSAADRRRNRHTASRRRQRRLPLFNVPVSGPLTGPRSAGRRQAFFLPPPCRSRG</sequence>
<evidence type="ECO:0000313" key="2">
    <source>
        <dbReference type="EMBL" id="KAH7358823.1"/>
    </source>
</evidence>
<reference evidence="2" key="1">
    <citation type="journal article" date="2021" name="Nat. Commun.">
        <title>Genetic determinants of endophytism in the Arabidopsis root mycobiome.</title>
        <authorList>
            <person name="Mesny F."/>
            <person name="Miyauchi S."/>
            <person name="Thiergart T."/>
            <person name="Pickel B."/>
            <person name="Atanasova L."/>
            <person name="Karlsson M."/>
            <person name="Huettel B."/>
            <person name="Barry K.W."/>
            <person name="Haridas S."/>
            <person name="Chen C."/>
            <person name="Bauer D."/>
            <person name="Andreopoulos W."/>
            <person name="Pangilinan J."/>
            <person name="LaButti K."/>
            <person name="Riley R."/>
            <person name="Lipzen A."/>
            <person name="Clum A."/>
            <person name="Drula E."/>
            <person name="Henrissat B."/>
            <person name="Kohler A."/>
            <person name="Grigoriev I.V."/>
            <person name="Martin F.M."/>
            <person name="Hacquard S."/>
        </authorList>
    </citation>
    <scope>NUCLEOTIDE SEQUENCE</scope>
    <source>
        <strain evidence="2">MPI-CAGE-AT-0016</strain>
    </source>
</reference>
<feature type="compositionally biased region" description="Basic residues" evidence="1">
    <location>
        <begin position="158"/>
        <end position="171"/>
    </location>
</feature>
<dbReference type="Proteomes" id="UP000813385">
    <property type="component" value="Unassembled WGS sequence"/>
</dbReference>
<feature type="region of interest" description="Disordered" evidence="1">
    <location>
        <begin position="143"/>
        <end position="205"/>
    </location>
</feature>
<protein>
    <submittedName>
        <fullName evidence="2">Uncharacterized protein</fullName>
    </submittedName>
</protein>
<feature type="region of interest" description="Disordered" evidence="1">
    <location>
        <begin position="1"/>
        <end position="34"/>
    </location>
</feature>
<proteinExistence type="predicted"/>
<keyword evidence="3" id="KW-1185">Reference proteome</keyword>
<evidence type="ECO:0000256" key="1">
    <source>
        <dbReference type="SAM" id="MobiDB-lite"/>
    </source>
</evidence>